<dbReference type="PANTHER" id="PTHR43795">
    <property type="entry name" value="BIFUNCTIONAL ASPARTATE AMINOTRANSFERASE AND GLUTAMATE/ASPARTATE-PREPHENATE AMINOTRANSFERASE-RELATED"/>
    <property type="match status" value="1"/>
</dbReference>
<dbReference type="InterPro" id="IPR004838">
    <property type="entry name" value="NHTrfase_class1_PyrdxlP-BS"/>
</dbReference>
<evidence type="ECO:0000256" key="4">
    <source>
        <dbReference type="ARBA" id="ARBA00022691"/>
    </source>
</evidence>
<reference evidence="12 13" key="1">
    <citation type="submission" date="2023-12" db="EMBL/GenBank/DDBJ databases">
        <title>A high-quality genome assembly for Dillenia turbinata (Dilleniales).</title>
        <authorList>
            <person name="Chanderbali A."/>
        </authorList>
    </citation>
    <scope>NUCLEOTIDE SEQUENCE [LARGE SCALE GENOMIC DNA]</scope>
    <source>
        <strain evidence="12">LSX21</strain>
        <tissue evidence="12">Leaf</tissue>
    </source>
</reference>
<dbReference type="GO" id="GO:0009693">
    <property type="term" value="P:ethylene biosynthetic process"/>
    <property type="evidence" value="ECO:0007669"/>
    <property type="project" value="UniProtKB-KW"/>
</dbReference>
<keyword evidence="5" id="KW-0663">Pyridoxal phosphate</keyword>
<dbReference type="InterPro" id="IPR004839">
    <property type="entry name" value="Aminotransferase_I/II_large"/>
</dbReference>
<evidence type="ECO:0000259" key="11">
    <source>
        <dbReference type="Pfam" id="PF00155"/>
    </source>
</evidence>
<comment type="pathway">
    <text evidence="8">Alkene biosynthesis; ethylene biosynthesis via S-adenosyl-L-methionine; ethylene from S-adenosyl-L-methionine: step 1/2.</text>
</comment>
<keyword evidence="3" id="KW-0266">Ethylene biosynthesis</keyword>
<evidence type="ECO:0000256" key="5">
    <source>
        <dbReference type="ARBA" id="ARBA00022898"/>
    </source>
</evidence>
<dbReference type="EC" id="4.4.1.14" evidence="9"/>
<evidence type="ECO:0000256" key="7">
    <source>
        <dbReference type="ARBA" id="ARBA00033478"/>
    </source>
</evidence>
<evidence type="ECO:0000256" key="6">
    <source>
        <dbReference type="ARBA" id="ARBA00023239"/>
    </source>
</evidence>
<dbReference type="PANTHER" id="PTHR43795:SF6">
    <property type="entry name" value="1-AMINOCYCLOPROPANE-1-CARBOXYLATE SYNTHASE 6"/>
    <property type="match status" value="1"/>
</dbReference>
<comment type="catalytic activity">
    <reaction evidence="10">
        <text>S-adenosyl-L-methionine = 1-aminocyclopropane-1-carboxylate + S-methyl-5'-thioadenosine + H(+)</text>
        <dbReference type="Rhea" id="RHEA:21744"/>
        <dbReference type="ChEBI" id="CHEBI:15378"/>
        <dbReference type="ChEBI" id="CHEBI:17509"/>
        <dbReference type="ChEBI" id="CHEBI:58360"/>
        <dbReference type="ChEBI" id="CHEBI:59789"/>
        <dbReference type="EC" id="4.4.1.14"/>
    </reaction>
</comment>
<keyword evidence="13" id="KW-1185">Reference proteome</keyword>
<dbReference type="InterPro" id="IPR015421">
    <property type="entry name" value="PyrdxlP-dep_Trfase_major"/>
</dbReference>
<dbReference type="GO" id="GO:0016847">
    <property type="term" value="F:1-aminocyclopropane-1-carboxylate synthase activity"/>
    <property type="evidence" value="ECO:0007669"/>
    <property type="project" value="UniProtKB-EC"/>
</dbReference>
<evidence type="ECO:0000313" key="12">
    <source>
        <dbReference type="EMBL" id="KAK6935436.1"/>
    </source>
</evidence>
<comment type="cofactor">
    <cofactor evidence="1">
        <name>pyridoxal 5'-phosphate</name>
        <dbReference type="ChEBI" id="CHEBI:597326"/>
    </cofactor>
</comment>
<dbReference type="InterPro" id="IPR050478">
    <property type="entry name" value="Ethylene_sulfur-biosynth"/>
</dbReference>
<evidence type="ECO:0000256" key="10">
    <source>
        <dbReference type="ARBA" id="ARBA00049554"/>
    </source>
</evidence>
<dbReference type="GO" id="GO:0008483">
    <property type="term" value="F:transaminase activity"/>
    <property type="evidence" value="ECO:0007669"/>
    <property type="project" value="UniProtKB-KW"/>
</dbReference>
<dbReference type="InterPro" id="IPR015424">
    <property type="entry name" value="PyrdxlP-dep_Trfase"/>
</dbReference>
<dbReference type="AlphaFoldDB" id="A0AAN8VSV7"/>
<name>A0AAN8VSV7_9MAGN</name>
<keyword evidence="12" id="KW-0032">Aminotransferase</keyword>
<dbReference type="PROSITE" id="PS00105">
    <property type="entry name" value="AA_TRANSFER_CLASS_1"/>
    <property type="match status" value="2"/>
</dbReference>
<dbReference type="GO" id="GO:0009835">
    <property type="term" value="P:fruit ripening"/>
    <property type="evidence" value="ECO:0007669"/>
    <property type="project" value="UniProtKB-KW"/>
</dbReference>
<accession>A0AAN8VSV7</accession>
<evidence type="ECO:0000256" key="9">
    <source>
        <dbReference type="ARBA" id="ARBA00039053"/>
    </source>
</evidence>
<dbReference type="Pfam" id="PF00155">
    <property type="entry name" value="Aminotran_1_2"/>
    <property type="match status" value="2"/>
</dbReference>
<dbReference type="InterPro" id="IPR015422">
    <property type="entry name" value="PyrdxlP-dep_Trfase_small"/>
</dbReference>
<protein>
    <recommendedName>
        <fullName evidence="9">1-aminocyclopropane-1-carboxylate synthase</fullName>
        <ecNumber evidence="9">4.4.1.14</ecNumber>
    </recommendedName>
</protein>
<keyword evidence="4" id="KW-0949">S-adenosyl-L-methionine</keyword>
<evidence type="ECO:0000313" key="13">
    <source>
        <dbReference type="Proteomes" id="UP001370490"/>
    </source>
</evidence>
<dbReference type="Gene3D" id="3.40.640.10">
    <property type="entry name" value="Type I PLP-dependent aspartate aminotransferase-like (Major domain)"/>
    <property type="match status" value="2"/>
</dbReference>
<sequence length="786" mass="88468">MESKTSERKKLLSKIATGNGHGEDSPYFDGWKAYDKDPFHPTNNPRGVIQMGLAENQLCFDLIEDWVSKNPEASICTIKGVDEFKEIAIFQDYHGLPEFRQAIANFMGKVRGNKVKFDPDRIVMSGGATGAHEMIAFCLADPGEALLVPTPYYPGFDRDLRWRTGVQLVPVHCDGSNDFKITRPALEEAYKRAKEDNIKVKGLLITNPSNPLGTIMVRETLKDILSFINEKNIHLVCDEIYAATVFSQPGFVSISEVLEEDPKCNRDLVHVVYSLSKDMGFPGFRVGIVYSYNDAVVSCARKMSSFGLVSSQTQHLIASMLSDDQFVDNERKQLLSKIATGNGHGEDSSYFHGWKAYDKDPFHPTNNPRGVIQKGLAENQLCFDLIEDWVLNNPEASICTIEGVDEFKEIAIFQDNHGLPEFRQAIANFMGKVRGNKVKFDPDRIVMSGGATGAHEMIAFCLADPGEAFLVPTPYHPGFDKDLRWRTRVQLVPVHCDSSNDFKITRPALEEAYKRANEDNIKVKGLLITNPSDRETLKGIWSFIHEKNIHLVCDEIYATTVFSQPGFVSISEVLEEDPKCNRDLVHVVYSLSKDMGFPGFRVGIVYSYNDAVVGCAREMSSFGLVSSETQHLIASMLSDDQFVDKFIAESTKRLAARYKVFTEGLEEVNTACLNGSAGLFFWMDLRHLLKEPTVAEEMALWRIIIQEVKLNVSPGSSFHCTEPGWFWVCFANMDEKTMDVALQRIRSFVVQAKKPKVPAKEKCLQEILGSASRRHEDWRMPSWLHT</sequence>
<dbReference type="GO" id="GO:0030170">
    <property type="term" value="F:pyridoxal phosphate binding"/>
    <property type="evidence" value="ECO:0007669"/>
    <property type="project" value="InterPro"/>
</dbReference>
<comment type="similarity">
    <text evidence="2">Belongs to the class-I pyridoxal-phosphate-dependent aminotransferase family.</text>
</comment>
<gene>
    <name evidence="12" type="ORF">RJ641_035591</name>
</gene>
<dbReference type="Gene3D" id="3.90.1150.10">
    <property type="entry name" value="Aspartate Aminotransferase, domain 1"/>
    <property type="match status" value="2"/>
</dbReference>
<evidence type="ECO:0000256" key="2">
    <source>
        <dbReference type="ARBA" id="ARBA00007441"/>
    </source>
</evidence>
<feature type="domain" description="Aminotransferase class I/classII large" evidence="11">
    <location>
        <begin position="49"/>
        <end position="336"/>
    </location>
</feature>
<dbReference type="EMBL" id="JBAMMX010000008">
    <property type="protein sequence ID" value="KAK6935436.1"/>
    <property type="molecule type" value="Genomic_DNA"/>
</dbReference>
<evidence type="ECO:0000256" key="8">
    <source>
        <dbReference type="ARBA" id="ARBA00037888"/>
    </source>
</evidence>
<dbReference type="FunFam" id="3.40.640.10:FF:000051">
    <property type="entry name" value="1-aminocyclopropane-1-carboxylate synthase 3"/>
    <property type="match status" value="1"/>
</dbReference>
<proteinExistence type="inferred from homology"/>
<dbReference type="PRINTS" id="PR00753">
    <property type="entry name" value="ACCSYNTHASE"/>
</dbReference>
<evidence type="ECO:0000256" key="3">
    <source>
        <dbReference type="ARBA" id="ARBA00022666"/>
    </source>
</evidence>
<comment type="caution">
    <text evidence="12">The sequence shown here is derived from an EMBL/GenBank/DDBJ whole genome shotgun (WGS) entry which is preliminary data.</text>
</comment>
<dbReference type="Proteomes" id="UP001370490">
    <property type="component" value="Unassembled WGS sequence"/>
</dbReference>
<keyword evidence="7" id="KW-0292">Fruit ripening</keyword>
<keyword evidence="12" id="KW-0808">Transferase</keyword>
<evidence type="ECO:0000256" key="1">
    <source>
        <dbReference type="ARBA" id="ARBA00001933"/>
    </source>
</evidence>
<dbReference type="SUPFAM" id="SSF53383">
    <property type="entry name" value="PLP-dependent transferases"/>
    <property type="match status" value="2"/>
</dbReference>
<organism evidence="12 13">
    <name type="scientific">Dillenia turbinata</name>
    <dbReference type="NCBI Taxonomy" id="194707"/>
    <lineage>
        <taxon>Eukaryota</taxon>
        <taxon>Viridiplantae</taxon>
        <taxon>Streptophyta</taxon>
        <taxon>Embryophyta</taxon>
        <taxon>Tracheophyta</taxon>
        <taxon>Spermatophyta</taxon>
        <taxon>Magnoliopsida</taxon>
        <taxon>eudicotyledons</taxon>
        <taxon>Gunneridae</taxon>
        <taxon>Pentapetalae</taxon>
        <taxon>Dilleniales</taxon>
        <taxon>Dilleniaceae</taxon>
        <taxon>Dillenia</taxon>
    </lineage>
</organism>
<feature type="domain" description="Aminotransferase class I/classII large" evidence="11">
    <location>
        <begin position="375"/>
        <end position="745"/>
    </location>
</feature>
<keyword evidence="6" id="KW-0456">Lyase</keyword>
<dbReference type="CDD" id="cd00609">
    <property type="entry name" value="AAT_like"/>
    <property type="match status" value="2"/>
</dbReference>